<dbReference type="GO" id="GO:0020037">
    <property type="term" value="F:heme binding"/>
    <property type="evidence" value="ECO:0007669"/>
    <property type="project" value="InterPro"/>
</dbReference>
<reference evidence="7" key="1">
    <citation type="submission" date="2016-10" db="EMBL/GenBank/DDBJ databases">
        <authorList>
            <person name="Varghese N."/>
            <person name="Submissions S."/>
        </authorList>
    </citation>
    <scope>NUCLEOTIDE SEQUENCE [LARGE SCALE GENOMIC DNA]</scope>
    <source>
        <strain evidence="7">JCM 21621</strain>
    </source>
</reference>
<evidence type="ECO:0000259" key="5">
    <source>
        <dbReference type="PROSITE" id="PS51007"/>
    </source>
</evidence>
<protein>
    <submittedName>
        <fullName evidence="6">Cytochrome c55X</fullName>
    </submittedName>
</protein>
<keyword evidence="1 4" id="KW-0349">Heme</keyword>
<dbReference type="RefSeq" id="WP_084312779.1">
    <property type="nucleotide sequence ID" value="NZ_FNIJ01000010.1"/>
</dbReference>
<keyword evidence="3 4" id="KW-0408">Iron</keyword>
<dbReference type="EMBL" id="FNIJ01000010">
    <property type="protein sequence ID" value="SDO34710.1"/>
    <property type="molecule type" value="Genomic_DNA"/>
</dbReference>
<evidence type="ECO:0000256" key="1">
    <source>
        <dbReference type="ARBA" id="ARBA00022617"/>
    </source>
</evidence>
<dbReference type="InterPro" id="IPR009056">
    <property type="entry name" value="Cyt_c-like_dom"/>
</dbReference>
<dbReference type="Proteomes" id="UP000242957">
    <property type="component" value="Unassembled WGS sequence"/>
</dbReference>
<dbReference type="PROSITE" id="PS51007">
    <property type="entry name" value="CYTC"/>
    <property type="match status" value="1"/>
</dbReference>
<accession>A0A1H0IU23</accession>
<organism evidence="6 7">
    <name type="scientific">Pseudomonas jinjuensis</name>
    <dbReference type="NCBI Taxonomy" id="198616"/>
    <lineage>
        <taxon>Bacteria</taxon>
        <taxon>Pseudomonadati</taxon>
        <taxon>Pseudomonadota</taxon>
        <taxon>Gammaproteobacteria</taxon>
        <taxon>Pseudomonadales</taxon>
        <taxon>Pseudomonadaceae</taxon>
        <taxon>Pseudomonas</taxon>
    </lineage>
</organism>
<dbReference type="Gene3D" id="1.10.760.10">
    <property type="entry name" value="Cytochrome c-like domain"/>
    <property type="match status" value="1"/>
</dbReference>
<dbReference type="STRING" id="198616.SAMN05216193_110129"/>
<evidence type="ECO:0000256" key="3">
    <source>
        <dbReference type="ARBA" id="ARBA00023004"/>
    </source>
</evidence>
<dbReference type="GO" id="GO:0009055">
    <property type="term" value="F:electron transfer activity"/>
    <property type="evidence" value="ECO:0007669"/>
    <property type="project" value="InterPro"/>
</dbReference>
<feature type="domain" description="Cytochrome c" evidence="5">
    <location>
        <begin position="35"/>
        <end position="116"/>
    </location>
</feature>
<name>A0A1H0IU23_9PSED</name>
<dbReference type="GO" id="GO:0046872">
    <property type="term" value="F:metal ion binding"/>
    <property type="evidence" value="ECO:0007669"/>
    <property type="project" value="UniProtKB-KW"/>
</dbReference>
<sequence>MTRHGERRSGLFLLGLAAGATLAVLLPAATAANGIDTQRQAQLRHLLLQDCGSCHGLRLTGGLGPALTPAALRGKPRDSLVATVLHGRPGTPMPPWAGQLDEHDAAWLVDHLLQGDTGP</sequence>
<proteinExistence type="predicted"/>
<dbReference type="OrthoDB" id="8689082at2"/>
<dbReference type="InterPro" id="IPR036909">
    <property type="entry name" value="Cyt_c-like_dom_sf"/>
</dbReference>
<dbReference type="AlphaFoldDB" id="A0A1H0IU23"/>
<evidence type="ECO:0000256" key="4">
    <source>
        <dbReference type="PROSITE-ProRule" id="PRU00433"/>
    </source>
</evidence>
<dbReference type="SUPFAM" id="SSF46626">
    <property type="entry name" value="Cytochrome c"/>
    <property type="match status" value="1"/>
</dbReference>
<dbReference type="PROSITE" id="PS51318">
    <property type="entry name" value="TAT"/>
    <property type="match status" value="1"/>
</dbReference>
<keyword evidence="7" id="KW-1185">Reference proteome</keyword>
<dbReference type="InterPro" id="IPR006311">
    <property type="entry name" value="TAT_signal"/>
</dbReference>
<evidence type="ECO:0000313" key="7">
    <source>
        <dbReference type="Proteomes" id="UP000242957"/>
    </source>
</evidence>
<evidence type="ECO:0000313" key="6">
    <source>
        <dbReference type="EMBL" id="SDO34710.1"/>
    </source>
</evidence>
<evidence type="ECO:0000256" key="2">
    <source>
        <dbReference type="ARBA" id="ARBA00022723"/>
    </source>
</evidence>
<dbReference type="Pfam" id="PF13442">
    <property type="entry name" value="Cytochrome_CBB3"/>
    <property type="match status" value="1"/>
</dbReference>
<gene>
    <name evidence="6" type="ORF">SAMN05216193_110129</name>
</gene>
<keyword evidence="2 4" id="KW-0479">Metal-binding</keyword>